<dbReference type="HOGENOM" id="CLU_044635_0_0_1"/>
<dbReference type="EMBL" id="KK207889">
    <property type="protein sequence ID" value="EZF50249.1"/>
    <property type="molecule type" value="Genomic_DNA"/>
</dbReference>
<dbReference type="Proteomes" id="UP000023758">
    <property type="component" value="Unassembled WGS sequence"/>
</dbReference>
<protein>
    <submittedName>
        <fullName evidence="4">Uncharacterized protein</fullName>
    </submittedName>
</protein>
<evidence type="ECO:0000313" key="4">
    <source>
        <dbReference type="EMBL" id="EZF50249.1"/>
    </source>
</evidence>
<feature type="repeat" description="ANK" evidence="3">
    <location>
        <begin position="286"/>
        <end position="320"/>
    </location>
</feature>
<dbReference type="InterPro" id="IPR002110">
    <property type="entry name" value="Ankyrin_rpt"/>
</dbReference>
<dbReference type="SUPFAM" id="SSF48403">
    <property type="entry name" value="Ankyrin repeat"/>
    <property type="match status" value="2"/>
</dbReference>
<dbReference type="PANTHER" id="PTHR24198:SF165">
    <property type="entry name" value="ANKYRIN REPEAT-CONTAINING PROTEIN-RELATED"/>
    <property type="match status" value="1"/>
</dbReference>
<dbReference type="PANTHER" id="PTHR24198">
    <property type="entry name" value="ANKYRIN REPEAT AND PROTEIN KINASE DOMAIN-CONTAINING PROTEIN"/>
    <property type="match status" value="1"/>
</dbReference>
<dbReference type="InterPro" id="IPR036770">
    <property type="entry name" value="Ankyrin_rpt-contain_sf"/>
</dbReference>
<feature type="repeat" description="ANK" evidence="3">
    <location>
        <begin position="321"/>
        <end position="355"/>
    </location>
</feature>
<feature type="repeat" description="ANK" evidence="3">
    <location>
        <begin position="84"/>
        <end position="116"/>
    </location>
</feature>
<dbReference type="OrthoDB" id="366390at2759"/>
<name>A0A022VWE9_TRIRU</name>
<dbReference type="Pfam" id="PF13637">
    <property type="entry name" value="Ank_4"/>
    <property type="match status" value="1"/>
</dbReference>
<reference evidence="4" key="1">
    <citation type="submission" date="2014-02" db="EMBL/GenBank/DDBJ databases">
        <title>The Genome Sequence of Trichophyton rubrum (morphotype fischeri) CBS 288.86.</title>
        <authorList>
            <consortium name="The Broad Institute Genomics Platform"/>
            <person name="Cuomo C.A."/>
            <person name="White T.C."/>
            <person name="Graser Y."/>
            <person name="Martinez-Rossi N."/>
            <person name="Heitman J."/>
            <person name="Young S.K."/>
            <person name="Zeng Q."/>
            <person name="Gargeya S."/>
            <person name="Abouelleil A."/>
            <person name="Alvarado L."/>
            <person name="Chapman S.B."/>
            <person name="Gainer-Dewar J."/>
            <person name="Goldberg J."/>
            <person name="Griggs A."/>
            <person name="Gujja S."/>
            <person name="Hansen M."/>
            <person name="Howarth C."/>
            <person name="Imamovic A."/>
            <person name="Larimer J."/>
            <person name="Martinez D."/>
            <person name="Murphy C."/>
            <person name="Pearson M.D."/>
            <person name="Persinoti G."/>
            <person name="Poon T."/>
            <person name="Priest M."/>
            <person name="Roberts A.D."/>
            <person name="Saif S."/>
            <person name="Shea T.D."/>
            <person name="Sykes S.N."/>
            <person name="Wortman J."/>
            <person name="Nusbaum C."/>
            <person name="Birren B."/>
        </authorList>
    </citation>
    <scope>NUCLEOTIDE SEQUENCE [LARGE SCALE GENOMIC DNA]</scope>
    <source>
        <strain evidence="4">CBS 288.86</strain>
    </source>
</reference>
<feature type="repeat" description="ANK" evidence="3">
    <location>
        <begin position="47"/>
        <end position="80"/>
    </location>
</feature>
<sequence length="482" mass="51966">MEATWAPPDSASYTAFFDAARQGTVDEIRAAYSSEIDINALQGDGFEGMSALHLACFHNGDVEVVRFLLDHGAEVNILDRDRAGNSYPLHWAANRDRADIVKLLLDRGAEKSRKGFDGRNALGMVLYYSLSPRKVEPKQMETIQVLLDHGFSVDESGMLFEAVLSRDQYLIKFLLDHGGSINPPSPKDPSLLGHAAGFTDYETVKFLLDNGAVLDNPTDGSPSSVLVSAASTGNLSVVKLLLESADPEIIRKSSRAISAAAASGHLKVVEMLLDSNMSIDGDCALGYQSPLHAACFTDQPSPELVKFLLSQGASVNSLDDRLNTPLHLHVSTSQPDERVVRLLLDAGADLSARNTNGETPLLRAVSALHCPYQHGNPHDPQGSASVVLLRRLLRAGSDITALDHLGQTALHILASNSPACTPGECPEKAAQVLLDMGVPIDSLDNKGRTAIDILLEKHTIESRLILHTIENFKLHQLSPSSL</sequence>
<keyword evidence="2 3" id="KW-0040">ANK repeat</keyword>
<keyword evidence="1" id="KW-0677">Repeat</keyword>
<dbReference type="SMART" id="SM00248">
    <property type="entry name" value="ANK"/>
    <property type="match status" value="12"/>
</dbReference>
<dbReference type="PROSITE" id="PS50297">
    <property type="entry name" value="ANK_REP_REGION"/>
    <property type="match status" value="4"/>
</dbReference>
<dbReference type="Pfam" id="PF12796">
    <property type="entry name" value="Ank_2"/>
    <property type="match status" value="1"/>
</dbReference>
<organism evidence="4">
    <name type="scientific">Trichophyton rubrum CBS 288.86</name>
    <dbReference type="NCBI Taxonomy" id="1215330"/>
    <lineage>
        <taxon>Eukaryota</taxon>
        <taxon>Fungi</taxon>
        <taxon>Dikarya</taxon>
        <taxon>Ascomycota</taxon>
        <taxon>Pezizomycotina</taxon>
        <taxon>Eurotiomycetes</taxon>
        <taxon>Eurotiomycetidae</taxon>
        <taxon>Onygenales</taxon>
        <taxon>Arthrodermataceae</taxon>
        <taxon>Trichophyton</taxon>
    </lineage>
</organism>
<dbReference type="Gene3D" id="1.25.40.20">
    <property type="entry name" value="Ankyrin repeat-containing domain"/>
    <property type="match status" value="4"/>
</dbReference>
<accession>A0A022VWE9</accession>
<evidence type="ECO:0000256" key="1">
    <source>
        <dbReference type="ARBA" id="ARBA00022737"/>
    </source>
</evidence>
<evidence type="ECO:0000256" key="2">
    <source>
        <dbReference type="ARBA" id="ARBA00023043"/>
    </source>
</evidence>
<proteinExistence type="predicted"/>
<evidence type="ECO:0000256" key="3">
    <source>
        <dbReference type="PROSITE-ProRule" id="PRU00023"/>
    </source>
</evidence>
<dbReference type="Pfam" id="PF00023">
    <property type="entry name" value="Ank"/>
    <property type="match status" value="2"/>
</dbReference>
<gene>
    <name evidence="4" type="ORF">H103_06349</name>
</gene>
<dbReference type="AlphaFoldDB" id="A0A022VWE9"/>
<dbReference type="PROSITE" id="PS50088">
    <property type="entry name" value="ANK_REPEAT"/>
    <property type="match status" value="4"/>
</dbReference>